<name>A0A4R8X030_9MICO</name>
<dbReference type="InterPro" id="IPR012349">
    <property type="entry name" value="Split_barrel_FMN-bd"/>
</dbReference>
<dbReference type="RefSeq" id="WP_134565942.1">
    <property type="nucleotide sequence ID" value="NZ_SOFP01000027.1"/>
</dbReference>
<keyword evidence="2" id="KW-1185">Reference proteome</keyword>
<comment type="caution">
    <text evidence="1">The sequence shown here is derived from an EMBL/GenBank/DDBJ whole genome shotgun (WGS) entry which is preliminary data.</text>
</comment>
<dbReference type="OrthoDB" id="3778270at2"/>
<dbReference type="AlphaFoldDB" id="A0A4R8X030"/>
<accession>A0A4R8X030</accession>
<evidence type="ECO:0000313" key="1">
    <source>
        <dbReference type="EMBL" id="TFC17938.1"/>
    </source>
</evidence>
<sequence>MGFNERHREMYLGGRPGTAAKRANRTMARLAASGLTGWWLIRLDTVNPKSGTVLSLPLVTAKVDGRRYVVSMLGQGARWVRNVLAADGHVVISAGRSRDVVLTVVDVNLRAPIIKNYLQRAPGGRPHIPVDKDAPLADFEAVAAAFPVFEIHQAEPRRTLRS</sequence>
<proteinExistence type="predicted"/>
<protein>
    <submittedName>
        <fullName evidence="1">Nitroreductase family deazaflavin-dependent oxidoreductase</fullName>
    </submittedName>
</protein>
<gene>
    <name evidence="1" type="ORF">E3O19_05465</name>
</gene>
<dbReference type="Proteomes" id="UP000298412">
    <property type="component" value="Unassembled WGS sequence"/>
</dbReference>
<evidence type="ECO:0000313" key="2">
    <source>
        <dbReference type="Proteomes" id="UP000298412"/>
    </source>
</evidence>
<organism evidence="1 2">
    <name type="scientific">Cryobacterium algoritolerans</name>
    <dbReference type="NCBI Taxonomy" id="1259184"/>
    <lineage>
        <taxon>Bacteria</taxon>
        <taxon>Bacillati</taxon>
        <taxon>Actinomycetota</taxon>
        <taxon>Actinomycetes</taxon>
        <taxon>Micrococcales</taxon>
        <taxon>Microbacteriaceae</taxon>
        <taxon>Cryobacterium</taxon>
    </lineage>
</organism>
<dbReference type="EMBL" id="SOFP01000027">
    <property type="protein sequence ID" value="TFC17938.1"/>
    <property type="molecule type" value="Genomic_DNA"/>
</dbReference>
<reference evidence="1 2" key="1">
    <citation type="submission" date="2019-03" db="EMBL/GenBank/DDBJ databases">
        <title>Genomics of glacier-inhabiting Cryobacterium strains.</title>
        <authorList>
            <person name="Liu Q."/>
            <person name="Xin Y.-H."/>
        </authorList>
    </citation>
    <scope>NUCLEOTIDE SEQUENCE [LARGE SCALE GENOMIC DNA]</scope>
    <source>
        <strain evidence="1 2">MDT1-3</strain>
    </source>
</reference>
<dbReference type="Gene3D" id="2.30.110.10">
    <property type="entry name" value="Electron Transport, Fmn-binding Protein, Chain A"/>
    <property type="match status" value="1"/>
</dbReference>